<dbReference type="SUPFAM" id="SSF89550">
    <property type="entry name" value="PHP domain-like"/>
    <property type="match status" value="1"/>
</dbReference>
<accession>A0A1E3GRM6</accession>
<comment type="caution">
    <text evidence="2">The sequence shown here is derived from an EMBL/GenBank/DDBJ whole genome shotgun (WGS) entry which is preliminary data.</text>
</comment>
<dbReference type="InterPro" id="IPR016195">
    <property type="entry name" value="Pol/histidinol_Pase-like"/>
</dbReference>
<dbReference type="GO" id="GO:0035312">
    <property type="term" value="F:5'-3' DNA exonuclease activity"/>
    <property type="evidence" value="ECO:0007669"/>
    <property type="project" value="TreeGrafter"/>
</dbReference>
<dbReference type="Gene3D" id="1.10.150.650">
    <property type="match status" value="1"/>
</dbReference>
<dbReference type="STRING" id="291169.A9E74_02042"/>
<protein>
    <submittedName>
        <fullName evidence="2">Error-prone DNA polymerase</fullName>
    </submittedName>
</protein>
<proteinExistence type="predicted"/>
<evidence type="ECO:0000259" key="1">
    <source>
        <dbReference type="SMART" id="SM00481"/>
    </source>
</evidence>
<dbReference type="PANTHER" id="PTHR42924">
    <property type="entry name" value="EXONUCLEASE"/>
    <property type="match status" value="1"/>
</dbReference>
<gene>
    <name evidence="2" type="ORF">A9E74_02042</name>
</gene>
<name>A0A1E3GRM6_9GAMM</name>
<dbReference type="InterPro" id="IPR003141">
    <property type="entry name" value="Pol/His_phosphatase_N"/>
</dbReference>
<dbReference type="InterPro" id="IPR004013">
    <property type="entry name" value="PHP_dom"/>
</dbReference>
<dbReference type="AlphaFoldDB" id="A0A1E3GRM6"/>
<dbReference type="PATRIC" id="fig|291169.3.peg.2052"/>
<dbReference type="CDD" id="cd07438">
    <property type="entry name" value="PHP_HisPPase_AMP"/>
    <property type="match status" value="1"/>
</dbReference>
<dbReference type="RefSeq" id="WP_069296461.1">
    <property type="nucleotide sequence ID" value="NZ_MCRI01000024.1"/>
</dbReference>
<dbReference type="SMART" id="SM00481">
    <property type="entry name" value="POLIIIAc"/>
    <property type="match status" value="1"/>
</dbReference>
<sequence>MTHYDLHCHSTASDGALSPQALVERAVQQGVDVLALTDHDGTEGINAALKAAEGQPITLIPGVEISVTWYSSTVHIVGLNIDIDNPKLQSGLADIRDYRQQRAEQIAQRLEKSGIPGALEGAAQYASKTMLGRMHFAQFLVEQGHAADTKDVFKRFLVRGKPGYVPGSWTDLSSAVQWITEAGGQAVIAHPLRYKMTATKLRRLIEDFKTAGGQAIEVSSGHQHPDQLRNVAALAKQYDLLASCGSDFHGPDQSWSELGRFLPLPASCKPVWSLWQ</sequence>
<organism evidence="2 3">
    <name type="scientific">Methylophaga muralis</name>
    <dbReference type="NCBI Taxonomy" id="291169"/>
    <lineage>
        <taxon>Bacteria</taxon>
        <taxon>Pseudomonadati</taxon>
        <taxon>Pseudomonadota</taxon>
        <taxon>Gammaproteobacteria</taxon>
        <taxon>Thiotrichales</taxon>
        <taxon>Piscirickettsiaceae</taxon>
        <taxon>Methylophaga</taxon>
    </lineage>
</organism>
<dbReference type="Pfam" id="PF02811">
    <property type="entry name" value="PHP"/>
    <property type="match status" value="1"/>
</dbReference>
<dbReference type="EMBL" id="MCRI01000024">
    <property type="protein sequence ID" value="ODN66236.1"/>
    <property type="molecule type" value="Genomic_DNA"/>
</dbReference>
<reference evidence="2 3" key="1">
    <citation type="submission" date="2016-07" db="EMBL/GenBank/DDBJ databases">
        <title>Draft Genome Sequence of Methylophaga muralis Bur 1.</title>
        <authorList>
            <person name="Vasilenko O.V."/>
            <person name="Doronina N.V."/>
            <person name="Shmareva M.N."/>
            <person name="Tarlachkov S.V."/>
            <person name="Mustakhimov I."/>
            <person name="Trotsenko Y.A."/>
        </authorList>
    </citation>
    <scope>NUCLEOTIDE SEQUENCE [LARGE SCALE GENOMIC DNA]</scope>
    <source>
        <strain evidence="2 3">Bur 1</strain>
    </source>
</reference>
<feature type="domain" description="Polymerase/histidinol phosphatase N-terminal" evidence="1">
    <location>
        <begin position="4"/>
        <end position="69"/>
    </location>
</feature>
<dbReference type="InterPro" id="IPR052018">
    <property type="entry name" value="PHP_domain"/>
</dbReference>
<evidence type="ECO:0000313" key="3">
    <source>
        <dbReference type="Proteomes" id="UP000094379"/>
    </source>
</evidence>
<dbReference type="GO" id="GO:0004534">
    <property type="term" value="F:5'-3' RNA exonuclease activity"/>
    <property type="evidence" value="ECO:0007669"/>
    <property type="project" value="TreeGrafter"/>
</dbReference>
<dbReference type="PANTHER" id="PTHR42924:SF3">
    <property type="entry name" value="POLYMERASE_HISTIDINOL PHOSPHATASE N-TERMINAL DOMAIN-CONTAINING PROTEIN"/>
    <property type="match status" value="1"/>
</dbReference>
<dbReference type="Gene3D" id="3.20.20.140">
    <property type="entry name" value="Metal-dependent hydrolases"/>
    <property type="match status" value="1"/>
</dbReference>
<evidence type="ECO:0000313" key="2">
    <source>
        <dbReference type="EMBL" id="ODN66236.1"/>
    </source>
</evidence>
<dbReference type="Proteomes" id="UP000094379">
    <property type="component" value="Unassembled WGS sequence"/>
</dbReference>
<keyword evidence="3" id="KW-1185">Reference proteome</keyword>